<keyword evidence="2" id="KW-0378">Hydrolase</keyword>
<organism evidence="7 8">
    <name type="scientific">Euplotes crassus</name>
    <dbReference type="NCBI Taxonomy" id="5936"/>
    <lineage>
        <taxon>Eukaryota</taxon>
        <taxon>Sar</taxon>
        <taxon>Alveolata</taxon>
        <taxon>Ciliophora</taxon>
        <taxon>Intramacronucleata</taxon>
        <taxon>Spirotrichea</taxon>
        <taxon>Hypotrichia</taxon>
        <taxon>Euplotida</taxon>
        <taxon>Euplotidae</taxon>
        <taxon>Moneuplotes</taxon>
    </lineage>
</organism>
<evidence type="ECO:0000256" key="1">
    <source>
        <dbReference type="ARBA" id="ARBA00022741"/>
    </source>
</evidence>
<evidence type="ECO:0000313" key="7">
    <source>
        <dbReference type="EMBL" id="CAI2384081.1"/>
    </source>
</evidence>
<dbReference type="Pfam" id="PF02263">
    <property type="entry name" value="GBP"/>
    <property type="match status" value="1"/>
</dbReference>
<dbReference type="Proteomes" id="UP001295684">
    <property type="component" value="Unassembled WGS sequence"/>
</dbReference>
<feature type="coiled-coil region" evidence="5">
    <location>
        <begin position="725"/>
        <end position="800"/>
    </location>
</feature>
<dbReference type="PROSITE" id="PS51715">
    <property type="entry name" value="G_GB1_RHD3"/>
    <property type="match status" value="1"/>
</dbReference>
<comment type="caution">
    <text evidence="7">The sequence shown here is derived from an EMBL/GenBank/DDBJ whole genome shotgun (WGS) entry which is preliminary data.</text>
</comment>
<dbReference type="AlphaFoldDB" id="A0AAD2D909"/>
<dbReference type="Gene3D" id="3.40.50.300">
    <property type="entry name" value="P-loop containing nucleotide triphosphate hydrolases"/>
    <property type="match status" value="1"/>
</dbReference>
<name>A0AAD2D909_EUPCR</name>
<evidence type="ECO:0000256" key="2">
    <source>
        <dbReference type="ARBA" id="ARBA00022801"/>
    </source>
</evidence>
<feature type="domain" description="GB1/RHD3-type G" evidence="6">
    <location>
        <begin position="37"/>
        <end position="271"/>
    </location>
</feature>
<dbReference type="GO" id="GO:0003924">
    <property type="term" value="F:GTPase activity"/>
    <property type="evidence" value="ECO:0007669"/>
    <property type="project" value="InterPro"/>
</dbReference>
<dbReference type="InterPro" id="IPR015894">
    <property type="entry name" value="Guanylate-bd_N"/>
</dbReference>
<keyword evidence="1" id="KW-0547">Nucleotide-binding</keyword>
<evidence type="ECO:0000256" key="5">
    <source>
        <dbReference type="SAM" id="Coils"/>
    </source>
</evidence>
<dbReference type="SUPFAM" id="SSF48340">
    <property type="entry name" value="Interferon-induced guanylate-binding protein 1 (GBP1), C-terminal domain"/>
    <property type="match status" value="1"/>
</dbReference>
<keyword evidence="8" id="KW-1185">Reference proteome</keyword>
<gene>
    <name evidence="7" type="ORF">ECRASSUSDP1_LOCUS25601</name>
</gene>
<dbReference type="GO" id="GO:0005525">
    <property type="term" value="F:GTP binding"/>
    <property type="evidence" value="ECO:0007669"/>
    <property type="project" value="UniProtKB-KW"/>
</dbReference>
<comment type="similarity">
    <text evidence="4">Belongs to the TRAFAC class dynamin-like GTPase superfamily. GB1/RHD3 GTPase family.</text>
</comment>
<dbReference type="SUPFAM" id="SSF52540">
    <property type="entry name" value="P-loop containing nucleoside triphosphate hydrolases"/>
    <property type="match status" value="1"/>
</dbReference>
<evidence type="ECO:0000313" key="8">
    <source>
        <dbReference type="Proteomes" id="UP001295684"/>
    </source>
</evidence>
<reference evidence="7" key="1">
    <citation type="submission" date="2023-07" db="EMBL/GenBank/DDBJ databases">
        <authorList>
            <consortium name="AG Swart"/>
            <person name="Singh M."/>
            <person name="Singh A."/>
            <person name="Seah K."/>
            <person name="Emmerich C."/>
        </authorList>
    </citation>
    <scope>NUCLEOTIDE SEQUENCE</scope>
    <source>
        <strain evidence="7">DP1</strain>
    </source>
</reference>
<dbReference type="EMBL" id="CAMPGE010026393">
    <property type="protein sequence ID" value="CAI2384081.1"/>
    <property type="molecule type" value="Genomic_DNA"/>
</dbReference>
<sequence>MESQNDGEAIPFIQIDVDGLFEVNSNAMNLIQEWDNSKKIAILCIAGPYRSGKSYLANRILKQNSGFNIGSTTMACTKGIWMWNKPIRINDKVDAVLLDTEGLGSTERTTNTDIKIFSLSILLSSLFIYNCIGTISEYTLEDLDLVCNLTENIHVSKSQIESGVEFRRFFPSFMWVLRDFYHELDPGNTPRDYMEKCLEQVPGATEDILRKNKIREGITKYFKDRDCYTLIRPLNDEDELAHIEEQDFTSLKPEFQDQMNRVIKKIYSKAKPKIIDGKSLNISMFLALTLEYVDSINHESTPTISTALDRVIYAESHKIMDKIDEDVRAEVDERAKRNRFPMEKDDLDEIMSRVRAKYIERIHQELSPILEVDEILKYQGNFLDTFQRISNEKSDENYTESFILNSSILSQLMRSVPFMSTSGEESKSGTTSVEEGEHYSFCKTLFSVLEEYQKNFKGPAKFDTLAEFIIESNFVDEKRLINDDEKLDFKKEKKYFSYILAFTENLITTVYKSKQDEIRELLIEAEAKDRDLINKKKKQEDKLDTVQKEIEGIRAEKFQLELRIDQYERQKHSMDAEFDNEFKMKEMDFEYKIKILKAEQTETENHLKSLKEERIKLKTSNEELQKQINQIEKETLMEVSELDNQIGLIENDLEDVRQKVIDKQNNPKVEQMTGFFNDAKEYIEKYQNALDRKDGLKNLKVGFLSAQKKLNDKEFENSQNELKHKKQYNEELKKFKISKEDELREIEEELDKIPSSETLIILRNKVREMEADVEELEYNNEKLRKKKAERAREVEDKSETLGQINQNIETTQIAQRDLETKIYRMSGDNMMKMIEKDDLTMLLPEIVKALRRQPNELKDKVQALPDQDLKQAIRSILISVFGPKLQKLPGSDKLGFFGN</sequence>
<protein>
    <recommendedName>
        <fullName evidence="6">GB1/RHD3-type G domain-containing protein</fullName>
    </recommendedName>
</protein>
<keyword evidence="3" id="KW-0342">GTP-binding</keyword>
<proteinExistence type="inferred from homology"/>
<dbReference type="InterPro" id="IPR027417">
    <property type="entry name" value="P-loop_NTPase"/>
</dbReference>
<keyword evidence="5" id="KW-0175">Coiled coil</keyword>
<evidence type="ECO:0000259" key="6">
    <source>
        <dbReference type="PROSITE" id="PS51715"/>
    </source>
</evidence>
<dbReference type="PANTHER" id="PTHR10751">
    <property type="entry name" value="GUANYLATE BINDING PROTEIN"/>
    <property type="match status" value="1"/>
</dbReference>
<evidence type="ECO:0000256" key="3">
    <source>
        <dbReference type="ARBA" id="ARBA00023134"/>
    </source>
</evidence>
<accession>A0AAD2D909</accession>
<feature type="coiled-coil region" evidence="5">
    <location>
        <begin position="511"/>
        <end position="699"/>
    </location>
</feature>
<dbReference type="InterPro" id="IPR036543">
    <property type="entry name" value="Guanylate-bd_C_sf"/>
</dbReference>
<dbReference type="InterPro" id="IPR030386">
    <property type="entry name" value="G_GB1_RHD3_dom"/>
</dbReference>
<evidence type="ECO:0000256" key="4">
    <source>
        <dbReference type="PROSITE-ProRule" id="PRU01052"/>
    </source>
</evidence>